<sequence>MKRIILLLLIISGINYFASAQVTTSSISGKVTDTNNETVIGATVRAVHEPSGTFYGGVTNTDGRYTIQGMRAGGPYKVEISYVGEETAIFTGIILKLGETTDISTKLEESSELLNEVTVIGRAGIDANKTGAAMSMNSDQISRMPSISSSIADVIRLNPQISISNSGAMSFAGINNRYNSFQIDGAMNNDVFGLTSNGSNGGQAGTQPVSMETIEQIQINVAPFDIRQSGFTGGAINAITKSGTNTFHGSAYNFGNNQDLIGKKYTLMNGETSEKYNTQSEYRRGFTLGGPIIKNKLFFFTNYEKSNKKYPDAYGPGAAASKIDAAKAKSILDKIKEMAQAQGVTYNGGFEGSDVYTKSDKASAKLDWNVSDMHKASFRWSMVSAKQLNMTSTASNLNTSDYAYDFISKTNSFIAELQSRISDNINNEFRASYVRVRDQRDPGTPFPMISIANVGGTVNIGNERSSMANRLDQDIWSFTDNLTLYKGDHTLTFGTHNEFSRFANLFIQDAYGTYYYSSMDDFLANKINQYRFSQANVEVTGDPRWEAAFNVGQLGFYAQDKWNVTDKLDLTMGLRIDIPLFFDSPAENKGFNEYAASKGWDYKTNSKLSSTPMFSPRLGFRYNIDDNNKYILRGGAGIFTGRIPFVWLSNNFSNTGIQLSTYNVNAPQGLSLILDPNKQSANVDKLTASGSQLINVFSKDFKFAQNLRFNLGLDFELGGIDWTAEAIYSKTLNDILYQNLAYDQNGKTLGETVSALSFDQRPMFQRVTTGTDYSLIYALSNTNKGYSYNLSLKGEKKFDFGLELMASYAYTRSKSLNSGTSSVAQSNWAYNYTRGNSNDPELGFSAFNFPHRINASIFYHKEYGNTGCNSWTTTVGLIYTGSSGAPYSIYYNGDLNGDSSTGNDLIFIPTDAQIDQMPFKAATDYTIDAQKASLKAWIANDPYLSKHRGEYFERYADNEDFEHHFDFHIAQKLNFNVCNKVHSLELSFDMLNIGNLFNKEWGRYASATGSATYYSPINYSGGTFQFLHNSDYNMRSYSDYYSRWRGQVGLKYIF</sequence>
<dbReference type="RefSeq" id="WP_006801535.1">
    <property type="nucleotide sequence ID" value="NZ_GL891994.1"/>
</dbReference>
<dbReference type="AlphaFoldDB" id="F5J3T2"/>
<feature type="signal peptide" evidence="7">
    <location>
        <begin position="1"/>
        <end position="20"/>
    </location>
</feature>
<evidence type="ECO:0000313" key="10">
    <source>
        <dbReference type="Proteomes" id="UP000004913"/>
    </source>
</evidence>
<keyword evidence="5" id="KW-0472">Membrane</keyword>
<evidence type="ECO:0000259" key="8">
    <source>
        <dbReference type="Pfam" id="PF25183"/>
    </source>
</evidence>
<proteinExistence type="predicted"/>
<keyword evidence="10" id="KW-1185">Reference proteome</keyword>
<dbReference type="InterPro" id="IPR039426">
    <property type="entry name" value="TonB-dep_rcpt-like"/>
</dbReference>
<dbReference type="Gene3D" id="2.40.170.20">
    <property type="entry name" value="TonB-dependent receptor, beta-barrel domain"/>
    <property type="match status" value="1"/>
</dbReference>
<dbReference type="SUPFAM" id="SSF49464">
    <property type="entry name" value="Carboxypeptidase regulatory domain-like"/>
    <property type="match status" value="1"/>
</dbReference>
<dbReference type="GO" id="GO:0044718">
    <property type="term" value="P:siderophore transmembrane transport"/>
    <property type="evidence" value="ECO:0007669"/>
    <property type="project" value="TreeGrafter"/>
</dbReference>
<dbReference type="Proteomes" id="UP000004913">
    <property type="component" value="Unassembled WGS sequence"/>
</dbReference>
<dbReference type="SUPFAM" id="SSF56935">
    <property type="entry name" value="Porins"/>
    <property type="match status" value="1"/>
</dbReference>
<dbReference type="OrthoDB" id="9768147at2"/>
<evidence type="ECO:0000256" key="3">
    <source>
        <dbReference type="ARBA" id="ARBA00022452"/>
    </source>
</evidence>
<keyword evidence="2" id="KW-0813">Transport</keyword>
<evidence type="ECO:0000313" key="9">
    <source>
        <dbReference type="EMBL" id="EGJ99630.1"/>
    </source>
</evidence>
<dbReference type="Pfam" id="PF25183">
    <property type="entry name" value="OMP_b-brl_4"/>
    <property type="match status" value="2"/>
</dbReference>
<accession>F5J3T2</accession>
<keyword evidence="7" id="KW-0732">Signal</keyword>
<organism evidence="9 10">
    <name type="scientific">Dysgonomonas gadei ATCC BAA-286</name>
    <dbReference type="NCBI Taxonomy" id="742766"/>
    <lineage>
        <taxon>Bacteria</taxon>
        <taxon>Pseudomonadati</taxon>
        <taxon>Bacteroidota</taxon>
        <taxon>Bacteroidia</taxon>
        <taxon>Bacteroidales</taxon>
        <taxon>Dysgonomonadaceae</taxon>
        <taxon>Dysgonomonas</taxon>
    </lineage>
</organism>
<dbReference type="InterPro" id="IPR036942">
    <property type="entry name" value="Beta-barrel_TonB_sf"/>
</dbReference>
<feature type="chain" id="PRO_5003325745" description="TonB-dependent transporter Oar-like beta-barrel domain-containing protein" evidence="7">
    <location>
        <begin position="21"/>
        <end position="1054"/>
    </location>
</feature>
<dbReference type="STRING" id="742766.HMPREF9455_03999"/>
<dbReference type="PANTHER" id="PTHR30069:SF46">
    <property type="entry name" value="OAR PROTEIN"/>
    <property type="match status" value="1"/>
</dbReference>
<dbReference type="EMBL" id="ADLV01000055">
    <property type="protein sequence ID" value="EGJ99630.1"/>
    <property type="molecule type" value="Genomic_DNA"/>
</dbReference>
<dbReference type="Gene3D" id="2.170.130.10">
    <property type="entry name" value="TonB-dependent receptor, plug domain"/>
    <property type="match status" value="1"/>
</dbReference>
<keyword evidence="4" id="KW-0812">Transmembrane</keyword>
<dbReference type="GO" id="GO:0009279">
    <property type="term" value="C:cell outer membrane"/>
    <property type="evidence" value="ECO:0007669"/>
    <property type="project" value="UniProtKB-SubCell"/>
</dbReference>
<evidence type="ECO:0000256" key="5">
    <source>
        <dbReference type="ARBA" id="ARBA00023136"/>
    </source>
</evidence>
<dbReference type="Gene3D" id="2.60.40.1120">
    <property type="entry name" value="Carboxypeptidase-like, regulatory domain"/>
    <property type="match status" value="1"/>
</dbReference>
<dbReference type="InterPro" id="IPR037066">
    <property type="entry name" value="Plug_dom_sf"/>
</dbReference>
<evidence type="ECO:0000256" key="7">
    <source>
        <dbReference type="SAM" id="SignalP"/>
    </source>
</evidence>
<gene>
    <name evidence="9" type="ORF">HMPREF9455_03999</name>
</gene>
<feature type="domain" description="TonB-dependent transporter Oar-like beta-barrel" evidence="8">
    <location>
        <begin position="320"/>
        <end position="995"/>
    </location>
</feature>
<dbReference type="PANTHER" id="PTHR30069">
    <property type="entry name" value="TONB-DEPENDENT OUTER MEMBRANE RECEPTOR"/>
    <property type="match status" value="1"/>
</dbReference>
<evidence type="ECO:0000256" key="6">
    <source>
        <dbReference type="ARBA" id="ARBA00023237"/>
    </source>
</evidence>
<name>F5J3T2_9BACT</name>
<reference evidence="9 10" key="1">
    <citation type="submission" date="2011-04" db="EMBL/GenBank/DDBJ databases">
        <title>The Genome Sequence of Dysgonomonas gadei ATCC BAA-286.</title>
        <authorList>
            <consortium name="The Broad Institute Genome Sequencing Platform"/>
            <person name="Earl A."/>
            <person name="Ward D."/>
            <person name="Feldgarden M."/>
            <person name="Gevers D."/>
            <person name="Pudlo N."/>
            <person name="Martens E."/>
            <person name="Allen-Vercoe E."/>
            <person name="Young S.K."/>
            <person name="Zeng Q."/>
            <person name="Gargeya S."/>
            <person name="Fitzgerald M."/>
            <person name="Haas B."/>
            <person name="Abouelleil A."/>
            <person name="Alvarado L."/>
            <person name="Arachchi H.M."/>
            <person name="Berlin A."/>
            <person name="Brown A."/>
            <person name="Chapman S.B."/>
            <person name="Chen Z."/>
            <person name="Dunbar C."/>
            <person name="Freedman E."/>
            <person name="Gearin G."/>
            <person name="Gellesch M."/>
            <person name="Goldberg J."/>
            <person name="Griggs A."/>
            <person name="Gujja S."/>
            <person name="Heiman D."/>
            <person name="Howarth C."/>
            <person name="Larson L."/>
            <person name="Lui A."/>
            <person name="MacDonald P.J.P."/>
            <person name="Mehta T."/>
            <person name="Montmayeur A."/>
            <person name="Murphy C."/>
            <person name="Neiman D."/>
            <person name="Pearson M."/>
            <person name="Priest M."/>
            <person name="Roberts A."/>
            <person name="Saif S."/>
            <person name="Shea T."/>
            <person name="Shenoy N."/>
            <person name="Sisk P."/>
            <person name="Stolte C."/>
            <person name="Sykes S."/>
            <person name="Yandava C."/>
            <person name="Wortman J."/>
            <person name="Nusbaum C."/>
            <person name="Birren B."/>
        </authorList>
    </citation>
    <scope>NUCLEOTIDE SEQUENCE [LARGE SCALE GENOMIC DNA]</scope>
    <source>
        <strain evidence="9 10">ATCC BAA-286</strain>
    </source>
</reference>
<evidence type="ECO:0000256" key="1">
    <source>
        <dbReference type="ARBA" id="ARBA00004571"/>
    </source>
</evidence>
<keyword evidence="6" id="KW-0998">Cell outer membrane</keyword>
<dbReference type="InterPro" id="IPR008969">
    <property type="entry name" value="CarboxyPept-like_regulatory"/>
</dbReference>
<feature type="domain" description="TonB-dependent transporter Oar-like beta-barrel" evidence="8">
    <location>
        <begin position="239"/>
        <end position="309"/>
    </location>
</feature>
<protein>
    <recommendedName>
        <fullName evidence="8">TonB-dependent transporter Oar-like beta-barrel domain-containing protein</fullName>
    </recommendedName>
</protein>
<evidence type="ECO:0000256" key="2">
    <source>
        <dbReference type="ARBA" id="ARBA00022448"/>
    </source>
</evidence>
<keyword evidence="3" id="KW-1134">Transmembrane beta strand</keyword>
<dbReference type="HOGENOM" id="CLU_006298_1_0_10"/>
<evidence type="ECO:0000256" key="4">
    <source>
        <dbReference type="ARBA" id="ARBA00022692"/>
    </source>
</evidence>
<comment type="subcellular location">
    <subcellularLocation>
        <location evidence="1">Cell outer membrane</location>
        <topology evidence="1">Multi-pass membrane protein</topology>
    </subcellularLocation>
</comment>
<dbReference type="InterPro" id="IPR057601">
    <property type="entry name" value="Oar-like_b-barrel"/>
</dbReference>
<dbReference type="eggNOG" id="COG4771">
    <property type="taxonomic scope" value="Bacteria"/>
</dbReference>
<dbReference type="Pfam" id="PF13620">
    <property type="entry name" value="CarboxypepD_reg"/>
    <property type="match status" value="1"/>
</dbReference>
<dbReference type="GO" id="GO:0015344">
    <property type="term" value="F:siderophore uptake transmembrane transporter activity"/>
    <property type="evidence" value="ECO:0007669"/>
    <property type="project" value="TreeGrafter"/>
</dbReference>
<comment type="caution">
    <text evidence="9">The sequence shown here is derived from an EMBL/GenBank/DDBJ whole genome shotgun (WGS) entry which is preliminary data.</text>
</comment>